<dbReference type="AlphaFoldDB" id="A0A3Q3R858"/>
<evidence type="ECO:0000313" key="2">
    <source>
        <dbReference type="Proteomes" id="UP000261600"/>
    </source>
</evidence>
<evidence type="ECO:0000313" key="1">
    <source>
        <dbReference type="Ensembl" id="ENSMALP00000028682.1"/>
    </source>
</evidence>
<name>A0A3Q3R858_MONAL</name>
<organism evidence="1 2">
    <name type="scientific">Monopterus albus</name>
    <name type="common">Swamp eel</name>
    <dbReference type="NCBI Taxonomy" id="43700"/>
    <lineage>
        <taxon>Eukaryota</taxon>
        <taxon>Metazoa</taxon>
        <taxon>Chordata</taxon>
        <taxon>Craniata</taxon>
        <taxon>Vertebrata</taxon>
        <taxon>Euteleostomi</taxon>
        <taxon>Actinopterygii</taxon>
        <taxon>Neopterygii</taxon>
        <taxon>Teleostei</taxon>
        <taxon>Neoteleostei</taxon>
        <taxon>Acanthomorphata</taxon>
        <taxon>Anabantaria</taxon>
        <taxon>Synbranchiformes</taxon>
        <taxon>Synbranchidae</taxon>
        <taxon>Monopterus</taxon>
    </lineage>
</organism>
<sequence>FRNETLWRAGTEWRCSENAIPTVLFWGCMSASGTGVRHKKILKQSLLPSVKKLKRKRQWIFQQESHAQGNFNSGISLKTAVIADNQAIW</sequence>
<proteinExistence type="predicted"/>
<dbReference type="Ensembl" id="ENSMALT00000029201.1">
    <property type="protein sequence ID" value="ENSMALP00000028682.1"/>
    <property type="gene ID" value="ENSMALG00000019845.1"/>
</dbReference>
<dbReference type="InterPro" id="IPR036397">
    <property type="entry name" value="RNaseH_sf"/>
</dbReference>
<protein>
    <submittedName>
        <fullName evidence="1">Uncharacterized protein</fullName>
    </submittedName>
</protein>
<reference evidence="1" key="1">
    <citation type="submission" date="2025-08" db="UniProtKB">
        <authorList>
            <consortium name="Ensembl"/>
        </authorList>
    </citation>
    <scope>IDENTIFICATION</scope>
</reference>
<accession>A0A3Q3R858</accession>
<dbReference type="Proteomes" id="UP000261600">
    <property type="component" value="Unplaced"/>
</dbReference>
<keyword evidence="2" id="KW-1185">Reference proteome</keyword>
<dbReference type="GO" id="GO:0003676">
    <property type="term" value="F:nucleic acid binding"/>
    <property type="evidence" value="ECO:0007669"/>
    <property type="project" value="InterPro"/>
</dbReference>
<reference evidence="1" key="2">
    <citation type="submission" date="2025-09" db="UniProtKB">
        <authorList>
            <consortium name="Ensembl"/>
        </authorList>
    </citation>
    <scope>IDENTIFICATION</scope>
</reference>
<dbReference type="Gene3D" id="3.30.420.10">
    <property type="entry name" value="Ribonuclease H-like superfamily/Ribonuclease H"/>
    <property type="match status" value="1"/>
</dbReference>